<gene>
    <name evidence="2" type="ORF">B5M06_03255</name>
</gene>
<proteinExistence type="predicted"/>
<evidence type="ECO:0000256" key="1">
    <source>
        <dbReference type="SAM" id="MobiDB-lite"/>
    </source>
</evidence>
<accession>A0A1V0BBW5</accession>
<name>A0A1V0BBW5_9BURK</name>
<dbReference type="KEGG" id="cke:B5M06_03255"/>
<dbReference type="Proteomes" id="UP000242792">
    <property type="component" value="Chromosome"/>
</dbReference>
<sequence>MTVSSPFLDVHALFALVQIYRSWRCNPPAGFLSLLICSEIQHPILHALADKKEKKLDPDHPLAFTPSPLGEGRDGGRALP</sequence>
<feature type="compositionally biased region" description="Basic and acidic residues" evidence="1">
    <location>
        <begin position="71"/>
        <end position="80"/>
    </location>
</feature>
<reference evidence="2 3" key="1">
    <citation type="submission" date="2017-03" db="EMBL/GenBank/DDBJ databases">
        <title>Rapid Whole Genome Sequencing of Comamonas kerstersii Causing Continuous ambulatory Peritoneal Dialysis-Associated Peritonitis.</title>
        <authorList>
            <person name="Zheng B."/>
        </authorList>
    </citation>
    <scope>NUCLEOTIDE SEQUENCE [LARGE SCALE GENOMIC DNA]</scope>
    <source>
        <strain evidence="2 3">8943</strain>
    </source>
</reference>
<evidence type="ECO:0000313" key="3">
    <source>
        <dbReference type="Proteomes" id="UP000242792"/>
    </source>
</evidence>
<organism evidence="2 3">
    <name type="scientific">Comamonas kerstersii</name>
    <dbReference type="NCBI Taxonomy" id="225992"/>
    <lineage>
        <taxon>Bacteria</taxon>
        <taxon>Pseudomonadati</taxon>
        <taxon>Pseudomonadota</taxon>
        <taxon>Betaproteobacteria</taxon>
        <taxon>Burkholderiales</taxon>
        <taxon>Comamonadaceae</taxon>
        <taxon>Comamonas</taxon>
    </lineage>
</organism>
<evidence type="ECO:0000313" key="2">
    <source>
        <dbReference type="EMBL" id="AQZ97427.1"/>
    </source>
</evidence>
<dbReference type="EMBL" id="CP020121">
    <property type="protein sequence ID" value="AQZ97427.1"/>
    <property type="molecule type" value="Genomic_DNA"/>
</dbReference>
<dbReference type="AlphaFoldDB" id="A0A1V0BBW5"/>
<feature type="region of interest" description="Disordered" evidence="1">
    <location>
        <begin position="56"/>
        <end position="80"/>
    </location>
</feature>
<protein>
    <submittedName>
        <fullName evidence="2">Uncharacterized protein</fullName>
    </submittedName>
</protein>